<organism evidence="1 2">
    <name type="scientific">Acidovorax carolinensis</name>
    <dbReference type="NCBI Taxonomy" id="553814"/>
    <lineage>
        <taxon>Bacteria</taxon>
        <taxon>Pseudomonadati</taxon>
        <taxon>Pseudomonadota</taxon>
        <taxon>Betaproteobacteria</taxon>
        <taxon>Burkholderiales</taxon>
        <taxon>Comamonadaceae</taxon>
        <taxon>Acidovorax</taxon>
    </lineage>
</organism>
<dbReference type="EMBL" id="CP021361">
    <property type="protein sequence ID" value="ART51379.1"/>
    <property type="molecule type" value="Genomic_DNA"/>
</dbReference>
<reference evidence="1 2" key="1">
    <citation type="submission" date="2017-05" db="EMBL/GenBank/DDBJ databases">
        <title>Polyphasic characterization of four soil-derived phenanthrene-degrading Acidovorax strains and proposal of Acidovorax phenanthrenivorans sp. nov.</title>
        <authorList>
            <person name="Singleton D.R."/>
            <person name="Lee J."/>
            <person name="Dickey A.N."/>
            <person name="Stroud A."/>
            <person name="Scholl E.H."/>
            <person name="Wright F.A."/>
            <person name="Aitken M.D."/>
        </authorList>
    </citation>
    <scope>NUCLEOTIDE SEQUENCE [LARGE SCALE GENOMIC DNA]</scope>
    <source>
        <strain evidence="1">NA3</strain>
    </source>
</reference>
<dbReference type="RefSeq" id="WP_094097615.1">
    <property type="nucleotide sequence ID" value="NZ_CP021361.1"/>
</dbReference>
<gene>
    <name evidence="1" type="ORF">CBP34_06465</name>
</gene>
<name>A0A240U0H8_9BURK</name>
<dbReference type="Pfam" id="PF08747">
    <property type="entry name" value="BrxB"/>
    <property type="match status" value="1"/>
</dbReference>
<protein>
    <submittedName>
        <fullName evidence="1">Cytoplasmic protein</fullName>
    </submittedName>
</protein>
<keyword evidence="2" id="KW-1185">Reference proteome</keyword>
<evidence type="ECO:0000313" key="2">
    <source>
        <dbReference type="Proteomes" id="UP000194432"/>
    </source>
</evidence>
<sequence>MTLSLEERLNQILPRITSRDFLDSKGLGNEIGFWIFDYPPDREMDVRDFLSGTVVPTLGKQSPAIRCALVDLLTLVTELLEERKLLDKAIAMQQTKGNDGALAALRSVLKEDKLAQKIAYLHDIAALDLLVLTGVGAVYPMLRTHTLLSALHPIMGNTPLLMFFPGRYDGHSLRLFNTLAEDHYYRAFRLVPETT</sequence>
<dbReference type="AlphaFoldDB" id="A0A240U0H8"/>
<proteinExistence type="predicted"/>
<evidence type="ECO:0000313" key="1">
    <source>
        <dbReference type="EMBL" id="ART51379.1"/>
    </source>
</evidence>
<accession>A0A240U0H8</accession>
<dbReference type="InterPro" id="IPR014858">
    <property type="entry name" value="BrxB"/>
</dbReference>
<dbReference type="Proteomes" id="UP000194432">
    <property type="component" value="Chromosome 1"/>
</dbReference>
<dbReference type="KEGG" id="acin:CBP34_06465"/>